<evidence type="ECO:0000256" key="1">
    <source>
        <dbReference type="ARBA" id="ARBA00022737"/>
    </source>
</evidence>
<name>A0A5M9KKQ4_9PLEO</name>
<dbReference type="RefSeq" id="XP_065961775.1">
    <property type="nucleotide sequence ID" value="XM_066108590.1"/>
</dbReference>
<keyword evidence="1" id="KW-0677">Repeat</keyword>
<dbReference type="AlphaFoldDB" id="A0A5M9KKQ4"/>
<evidence type="ECO:0000313" key="2">
    <source>
        <dbReference type="EMBL" id="KAF7569947.1"/>
    </source>
</evidence>
<proteinExistence type="predicted"/>
<dbReference type="Pfam" id="PF01822">
    <property type="entry name" value="WSC"/>
    <property type="match status" value="1"/>
</dbReference>
<organism evidence="2 3">
    <name type="scientific">Pyrenophora tritici-repentis</name>
    <dbReference type="NCBI Taxonomy" id="45151"/>
    <lineage>
        <taxon>Eukaryota</taxon>
        <taxon>Fungi</taxon>
        <taxon>Dikarya</taxon>
        <taxon>Ascomycota</taxon>
        <taxon>Pezizomycotina</taxon>
        <taxon>Dothideomycetes</taxon>
        <taxon>Pleosporomycetidae</taxon>
        <taxon>Pleosporales</taxon>
        <taxon>Pleosporineae</taxon>
        <taxon>Pleosporaceae</taxon>
        <taxon>Pyrenophora</taxon>
    </lineage>
</organism>
<gene>
    <name evidence="2" type="ORF">PtrM4_123620</name>
</gene>
<dbReference type="InterPro" id="IPR002889">
    <property type="entry name" value="WSC_carb-bd"/>
</dbReference>
<comment type="caution">
    <text evidence="2">The sequence shown here is derived from an EMBL/GenBank/DDBJ whole genome shotgun (WGS) entry which is preliminary data.</text>
</comment>
<dbReference type="PANTHER" id="PTHR45964">
    <property type="entry name" value="WSCD FAMILY MEMBER CG9164"/>
    <property type="match status" value="1"/>
</dbReference>
<protein>
    <submittedName>
        <fullName evidence="2">WSC domain containing protein</fullName>
    </submittedName>
</protein>
<reference evidence="2" key="1">
    <citation type="journal article" date="2018" name="BMC Genomics">
        <title>Comparative genomics of the wheat fungal pathogen Pyrenophora tritici-repentis reveals chromosomal variations and genome plasticity.</title>
        <authorList>
            <person name="Moolhuijzen P."/>
            <person name="See P.T."/>
            <person name="Hane J.K."/>
            <person name="Shi G."/>
            <person name="Liu Z."/>
            <person name="Oliver R.P."/>
            <person name="Moffat C.S."/>
        </authorList>
    </citation>
    <scope>NUCLEOTIDE SEQUENCE [LARGE SCALE GENOMIC DNA]</scope>
    <source>
        <strain evidence="2">M4</strain>
    </source>
</reference>
<dbReference type="Proteomes" id="UP000245464">
    <property type="component" value="Chromosome 6"/>
</dbReference>
<dbReference type="SMART" id="SM00321">
    <property type="entry name" value="WSC"/>
    <property type="match status" value="1"/>
</dbReference>
<dbReference type="PANTHER" id="PTHR45964:SF5">
    <property type="entry name" value="WSCD FAMILY MEMBER CG9164"/>
    <property type="match status" value="1"/>
</dbReference>
<dbReference type="EMBL" id="NQIK02000006">
    <property type="protein sequence ID" value="KAF7569947.1"/>
    <property type="molecule type" value="Genomic_DNA"/>
</dbReference>
<accession>A0A5M9KKQ4</accession>
<dbReference type="KEGG" id="ptrr:6343534"/>
<dbReference type="PROSITE" id="PS51212">
    <property type="entry name" value="WSC"/>
    <property type="match status" value="1"/>
</dbReference>
<evidence type="ECO:0000313" key="3">
    <source>
        <dbReference type="Proteomes" id="UP000245464"/>
    </source>
</evidence>
<dbReference type="GeneID" id="6343534"/>
<sequence>MKLFTVAILSLYAGSSLAYFTQKNCVKMQDGYGRCVGNGRHQGSRPSLTCTDPSQNKETCSCTCTNDIVFDQPILFHGQAGNASNTDCDCEDVKEECSKRQKECDANIATQQSLLKREQQSTADLQKESELLKQEPDIFTKLQDWRKKPYVHLGCYINSADRILSDRVFYNQAAMTPDLCESYCDTYEYYGLQVGGECYCGQTLKPSSNSTECNYKCVGDKSKTCGGNWKMEVNQKKE</sequence>
<dbReference type="InterPro" id="IPR051589">
    <property type="entry name" value="Sialate-O-sulfotransferase"/>
</dbReference>